<dbReference type="Proteomes" id="UP001060085">
    <property type="component" value="Linkage Group LG08"/>
</dbReference>
<reference evidence="2" key="1">
    <citation type="journal article" date="2023" name="Nat. Plants">
        <title>Single-cell RNA sequencing provides a high-resolution roadmap for understanding the multicellular compartmentation of specialized metabolism.</title>
        <authorList>
            <person name="Sun S."/>
            <person name="Shen X."/>
            <person name="Li Y."/>
            <person name="Li Y."/>
            <person name="Wang S."/>
            <person name="Li R."/>
            <person name="Zhang H."/>
            <person name="Shen G."/>
            <person name="Guo B."/>
            <person name="Wei J."/>
            <person name="Xu J."/>
            <person name="St-Pierre B."/>
            <person name="Chen S."/>
            <person name="Sun C."/>
        </authorList>
    </citation>
    <scope>NUCLEOTIDE SEQUENCE [LARGE SCALE GENOMIC DNA]</scope>
</reference>
<name>A0ACB9ZQN8_CATRO</name>
<evidence type="ECO:0000313" key="2">
    <source>
        <dbReference type="Proteomes" id="UP001060085"/>
    </source>
</evidence>
<organism evidence="1 2">
    <name type="scientific">Catharanthus roseus</name>
    <name type="common">Madagascar periwinkle</name>
    <name type="synonym">Vinca rosea</name>
    <dbReference type="NCBI Taxonomy" id="4058"/>
    <lineage>
        <taxon>Eukaryota</taxon>
        <taxon>Viridiplantae</taxon>
        <taxon>Streptophyta</taxon>
        <taxon>Embryophyta</taxon>
        <taxon>Tracheophyta</taxon>
        <taxon>Spermatophyta</taxon>
        <taxon>Magnoliopsida</taxon>
        <taxon>eudicotyledons</taxon>
        <taxon>Gunneridae</taxon>
        <taxon>Pentapetalae</taxon>
        <taxon>asterids</taxon>
        <taxon>lamiids</taxon>
        <taxon>Gentianales</taxon>
        <taxon>Apocynaceae</taxon>
        <taxon>Rauvolfioideae</taxon>
        <taxon>Vinceae</taxon>
        <taxon>Catharanthinae</taxon>
        <taxon>Catharanthus</taxon>
    </lineage>
</organism>
<gene>
    <name evidence="1" type="ORF">M9H77_34532</name>
</gene>
<keyword evidence="2" id="KW-1185">Reference proteome</keyword>
<proteinExistence type="predicted"/>
<comment type="caution">
    <text evidence="1">The sequence shown here is derived from an EMBL/GenBank/DDBJ whole genome shotgun (WGS) entry which is preliminary data.</text>
</comment>
<dbReference type="EMBL" id="CM044708">
    <property type="protein sequence ID" value="KAI5648527.1"/>
    <property type="molecule type" value="Genomic_DNA"/>
</dbReference>
<evidence type="ECO:0000313" key="1">
    <source>
        <dbReference type="EMBL" id="KAI5648527.1"/>
    </source>
</evidence>
<accession>A0ACB9ZQN8</accession>
<protein>
    <submittedName>
        <fullName evidence="1">Uncharacterized protein</fullName>
    </submittedName>
</protein>
<sequence>MSALRGARQIRRALVLLQTWFWSCIPLLRLQLDRHVELDPCALLARDLVPFDLWLVEVPLIVDSYEIITYIWRRSMLLMWRSGIISRDSTLRMALFYPLRIYHHAEMITLDELCDNRTIVYEPAEVDRQMIKVDDMIIGVMEGPPSSPTKYGARRLPSAGACGGRAPVSPHPGEQGHADPRHRGARGGGSGGRGRENPGSYIPPDPFDSSDLDVPTSTCRAGISYIPPDPFNIPDAPYIQPPPSTGGTSYLPPPLGSSVPHMPISRASSSDSYQHAD</sequence>